<evidence type="ECO:0000313" key="1">
    <source>
        <dbReference type="EMBL" id="OGZ04322.1"/>
    </source>
</evidence>
<dbReference type="EMBL" id="MHLH01000008">
    <property type="protein sequence ID" value="OGZ04322.1"/>
    <property type="molecule type" value="Genomic_DNA"/>
</dbReference>
<dbReference type="SUPFAM" id="SSF158446">
    <property type="entry name" value="IVS-encoded protein-like"/>
    <property type="match status" value="1"/>
</dbReference>
<dbReference type="NCBIfam" id="TIGR02436">
    <property type="entry name" value="four helix bundle protein"/>
    <property type="match status" value="1"/>
</dbReference>
<dbReference type="InterPro" id="IPR012657">
    <property type="entry name" value="23S_rRNA-intervening_sequence"/>
</dbReference>
<protein>
    <recommendedName>
        <fullName evidence="3">Four helix bundle protein</fullName>
    </recommendedName>
</protein>
<dbReference type="CDD" id="cd16377">
    <property type="entry name" value="23S_rRNA_IVP_like"/>
    <property type="match status" value="1"/>
</dbReference>
<accession>A0A1G2CSZ6</accession>
<proteinExistence type="predicted"/>
<sequence length="121" mass="13843">MKQFRFREWEVYKDAQKLLSRIITLTKSLPREYRFELGSQLNRSGLSIVLNIAEGSGKESDKELNKYLDISLGSAYETLACLDALLQNSLIEKGEFTTLQGYLADICTQLGSFKRKVKKEL</sequence>
<evidence type="ECO:0000313" key="2">
    <source>
        <dbReference type="Proteomes" id="UP000178841"/>
    </source>
</evidence>
<name>A0A1G2CSZ6_9BACT</name>
<dbReference type="Proteomes" id="UP000178841">
    <property type="component" value="Unassembled WGS sequence"/>
</dbReference>
<evidence type="ECO:0008006" key="3">
    <source>
        <dbReference type="Google" id="ProtNLM"/>
    </source>
</evidence>
<dbReference type="Gene3D" id="1.20.1440.60">
    <property type="entry name" value="23S rRNA-intervening sequence"/>
    <property type="match status" value="1"/>
</dbReference>
<dbReference type="PANTHER" id="PTHR38471:SF2">
    <property type="entry name" value="FOUR HELIX BUNDLE PROTEIN"/>
    <property type="match status" value="1"/>
</dbReference>
<dbReference type="InterPro" id="IPR036583">
    <property type="entry name" value="23S_rRNA_IVS_sf"/>
</dbReference>
<dbReference type="Pfam" id="PF05635">
    <property type="entry name" value="23S_rRNA_IVP"/>
    <property type="match status" value="1"/>
</dbReference>
<dbReference type="PANTHER" id="PTHR38471">
    <property type="entry name" value="FOUR HELIX BUNDLE PROTEIN"/>
    <property type="match status" value="1"/>
</dbReference>
<gene>
    <name evidence="1" type="ORF">A2648_01080</name>
</gene>
<dbReference type="AlphaFoldDB" id="A0A1G2CSZ6"/>
<dbReference type="STRING" id="1798657.A2648_01080"/>
<reference evidence="1 2" key="1">
    <citation type="journal article" date="2016" name="Nat. Commun.">
        <title>Thousands of microbial genomes shed light on interconnected biogeochemical processes in an aquifer system.</title>
        <authorList>
            <person name="Anantharaman K."/>
            <person name="Brown C.T."/>
            <person name="Hug L.A."/>
            <person name="Sharon I."/>
            <person name="Castelle C.J."/>
            <person name="Probst A.J."/>
            <person name="Thomas B.C."/>
            <person name="Singh A."/>
            <person name="Wilkins M.J."/>
            <person name="Karaoz U."/>
            <person name="Brodie E.L."/>
            <person name="Williams K.H."/>
            <person name="Hubbard S.S."/>
            <person name="Banfield J.F."/>
        </authorList>
    </citation>
    <scope>NUCLEOTIDE SEQUENCE [LARGE SCALE GENOMIC DNA]</scope>
</reference>
<organism evidence="1 2">
    <name type="scientific">Candidatus Lloydbacteria bacterium RIFCSPHIGHO2_01_FULL_41_20</name>
    <dbReference type="NCBI Taxonomy" id="1798657"/>
    <lineage>
        <taxon>Bacteria</taxon>
        <taxon>Candidatus Lloydiibacteriota</taxon>
    </lineage>
</organism>
<comment type="caution">
    <text evidence="1">The sequence shown here is derived from an EMBL/GenBank/DDBJ whole genome shotgun (WGS) entry which is preliminary data.</text>
</comment>